<dbReference type="EMBL" id="JBHUPC010000008">
    <property type="protein sequence ID" value="MFD2890740.1"/>
    <property type="molecule type" value="Genomic_DNA"/>
</dbReference>
<protein>
    <submittedName>
        <fullName evidence="2">DUF3810 domain-containing protein</fullName>
    </submittedName>
</protein>
<organism evidence="2 3">
    <name type="scientific">Flavobacterium chuncheonense</name>
    <dbReference type="NCBI Taxonomy" id="2026653"/>
    <lineage>
        <taxon>Bacteria</taxon>
        <taxon>Pseudomonadati</taxon>
        <taxon>Bacteroidota</taxon>
        <taxon>Flavobacteriia</taxon>
        <taxon>Flavobacteriales</taxon>
        <taxon>Flavobacteriaceae</taxon>
        <taxon>Flavobacterium</taxon>
    </lineage>
</organism>
<keyword evidence="1" id="KW-0472">Membrane</keyword>
<accession>A0ABW5YJQ5</accession>
<evidence type="ECO:0000313" key="3">
    <source>
        <dbReference type="Proteomes" id="UP001597534"/>
    </source>
</evidence>
<evidence type="ECO:0000256" key="1">
    <source>
        <dbReference type="SAM" id="Phobius"/>
    </source>
</evidence>
<proteinExistence type="predicted"/>
<feature type="transmembrane region" description="Helical" evidence="1">
    <location>
        <begin position="46"/>
        <end position="68"/>
    </location>
</feature>
<name>A0ABW5YJQ5_9FLAO</name>
<feature type="transmembrane region" description="Helical" evidence="1">
    <location>
        <begin position="89"/>
        <end position="109"/>
    </location>
</feature>
<keyword evidence="1" id="KW-0812">Transmembrane</keyword>
<gene>
    <name evidence="2" type="ORF">ACFS5J_01775</name>
</gene>
<dbReference type="Pfam" id="PF12725">
    <property type="entry name" value="DUF3810"/>
    <property type="match status" value="1"/>
</dbReference>
<comment type="caution">
    <text evidence="2">The sequence shown here is derived from an EMBL/GenBank/DDBJ whole genome shotgun (WGS) entry which is preliminary data.</text>
</comment>
<sequence length="353" mass="41671">MKPKYLLPIFLLVQIVIVKTLALFPEFIENYYSKGLYPKIAHLNRTLFGAIPFSIGDVIYVILIFLLLRWIWKNRIDFWKNWKTNGLAVLSWLSVFYFFFHLLWAMNYYRVSIEQKLNIEKEYSMAELEAFTLTMIAKTNSLQHQITNNDTTAVVIPYTDPQIFEKAKNGYNNLPTPLKDFQYENNSIKPSLLRYLLSYMGFGGYLNPFTNEAQINTLKPKFSIPMTTCHEMAHQTGIGSESECNFIGFIAATKNDDVYFQYSAYSFITRYCLRNLDRMEEGKSEHFLEKLNKGVLKNYDEHDIFWEYYQTPIDTFFEFFYDNFLKINQQEGMISYSRFVGLMIGYEKVDSVQ</sequence>
<evidence type="ECO:0000313" key="2">
    <source>
        <dbReference type="EMBL" id="MFD2890740.1"/>
    </source>
</evidence>
<dbReference type="InterPro" id="IPR024294">
    <property type="entry name" value="DUF3810"/>
</dbReference>
<keyword evidence="1" id="KW-1133">Transmembrane helix</keyword>
<keyword evidence="3" id="KW-1185">Reference proteome</keyword>
<dbReference type="RefSeq" id="WP_379810231.1">
    <property type="nucleotide sequence ID" value="NZ_JBHUPC010000008.1"/>
</dbReference>
<reference evidence="3" key="1">
    <citation type="journal article" date="2019" name="Int. J. Syst. Evol. Microbiol.">
        <title>The Global Catalogue of Microorganisms (GCM) 10K type strain sequencing project: providing services to taxonomists for standard genome sequencing and annotation.</title>
        <authorList>
            <consortium name="The Broad Institute Genomics Platform"/>
            <consortium name="The Broad Institute Genome Sequencing Center for Infectious Disease"/>
            <person name="Wu L."/>
            <person name="Ma J."/>
        </authorList>
    </citation>
    <scope>NUCLEOTIDE SEQUENCE [LARGE SCALE GENOMIC DNA]</scope>
    <source>
        <strain evidence="3">KCTC 22671</strain>
    </source>
</reference>
<dbReference type="Proteomes" id="UP001597534">
    <property type="component" value="Unassembled WGS sequence"/>
</dbReference>